<dbReference type="GO" id="GO:0003676">
    <property type="term" value="F:nucleic acid binding"/>
    <property type="evidence" value="ECO:0007669"/>
    <property type="project" value="UniProtKB-UniRule"/>
</dbReference>
<organism evidence="5 6">
    <name type="scientific">Candidatus Choladousia intestinavium</name>
    <dbReference type="NCBI Taxonomy" id="2840727"/>
    <lineage>
        <taxon>Bacteria</taxon>
        <taxon>Bacillati</taxon>
        <taxon>Bacillota</taxon>
        <taxon>Clostridia</taxon>
        <taxon>Lachnospirales</taxon>
        <taxon>Lachnospiraceae</taxon>
        <taxon>Lachnospiraceae incertae sedis</taxon>
        <taxon>Candidatus Choladousia</taxon>
    </lineage>
</organism>
<dbReference type="FunFam" id="3.90.1640.10:FF:000002">
    <property type="entry name" value="Cyclic-di-AMP phosphodiesterase"/>
    <property type="match status" value="1"/>
</dbReference>
<feature type="binding site" evidence="2">
    <location>
        <position position="434"/>
    </location>
    <ligand>
        <name>Mn(2+)</name>
        <dbReference type="ChEBI" id="CHEBI:29035"/>
        <label>2</label>
    </ligand>
</feature>
<evidence type="ECO:0000256" key="1">
    <source>
        <dbReference type="PIRNR" id="PIRNR026583"/>
    </source>
</evidence>
<evidence type="ECO:0000256" key="2">
    <source>
        <dbReference type="PIRSR" id="PIRSR026583-50"/>
    </source>
</evidence>
<dbReference type="InterPro" id="IPR003156">
    <property type="entry name" value="DHHA1_dom"/>
</dbReference>
<dbReference type="Gene3D" id="3.10.310.30">
    <property type="match status" value="1"/>
</dbReference>
<dbReference type="Pfam" id="PF01368">
    <property type="entry name" value="DHH"/>
    <property type="match status" value="1"/>
</dbReference>
<evidence type="ECO:0000313" key="6">
    <source>
        <dbReference type="Proteomes" id="UP000886757"/>
    </source>
</evidence>
<comment type="cofactor">
    <cofactor evidence="2">
        <name>Mn(2+)</name>
        <dbReference type="ChEBI" id="CHEBI:29035"/>
    </cofactor>
    <text evidence="2">For phosphodiesterase activity, probably binds 2 Mn(2+) per subunit.</text>
</comment>
<comment type="catalytic activity">
    <reaction evidence="1">
        <text>3',3'-c-di-AMP + H2O = 5'-O-phosphonoadenylyl-(3'-&gt;5')-adenosine + H(+)</text>
        <dbReference type="Rhea" id="RHEA:54420"/>
        <dbReference type="ChEBI" id="CHEBI:15377"/>
        <dbReference type="ChEBI" id="CHEBI:15378"/>
        <dbReference type="ChEBI" id="CHEBI:71500"/>
        <dbReference type="ChEBI" id="CHEBI:138171"/>
    </reaction>
</comment>
<dbReference type="PROSITE" id="PS51257">
    <property type="entry name" value="PROKAR_LIPOPROTEIN"/>
    <property type="match status" value="1"/>
</dbReference>
<gene>
    <name evidence="5" type="ORF">IAB31_00620</name>
</gene>
<dbReference type="Pfam" id="PF24898">
    <property type="entry name" value="GGDEF_GdpP"/>
    <property type="match status" value="1"/>
</dbReference>
<accession>A0A9D1AAJ8</accession>
<dbReference type="SUPFAM" id="SSF64182">
    <property type="entry name" value="DHH phosphoesterases"/>
    <property type="match status" value="1"/>
</dbReference>
<feature type="binding site" evidence="2">
    <location>
        <position position="434"/>
    </location>
    <ligand>
        <name>Mn(2+)</name>
        <dbReference type="ChEBI" id="CHEBI:29035"/>
        <label>1</label>
    </ligand>
</feature>
<dbReference type="PROSITE" id="PS50887">
    <property type="entry name" value="GGDEF"/>
    <property type="match status" value="1"/>
</dbReference>
<feature type="binding site" evidence="2">
    <location>
        <position position="458"/>
    </location>
    <ligand>
        <name>Mn(2+)</name>
        <dbReference type="ChEBI" id="CHEBI:29035"/>
        <label>2</label>
    </ligand>
</feature>
<sequence length="670" mass="75025">MRHWYWCVVMTLLLCVLTGIVLYVNTLAGCLVAGFTVLFYLSMIGLELYYRPKVLQELLDFTGRYKEIEREMLKGLAIPYGIAQQDGKLLWMNESMSQITGRPGDCHKNISSLVPQLTAECFPDEEEENDVEIEYGDRRYRVNIKKILLKELLEEAQAAKIVTGEGWILAFHFFDVTELSLYVQENYEERPVVGLLYMDNYDEAMESVEDVRSSMLEALVDRRITKYVTSMDGLIKKLEKDKYLLVVNQKGLDQMIQDRFSVLEDVKTVNIGNSISVTISIGVGVNSGGYCQDYEAARGAMEMALARGGDQAVVKNQNKMTFYGGKTQRQEKNTRVRARVKAQALRELISSRERVIVMGHKVTDIDSLGASVGVCRAALQAGKHAHIVLGEINSGIRPWVNALQASGDYEENYILTHDQAIELTNQNTVVVVVDTNRPSMAECSELLERTKTIVVMDHHRQSEEKIENAALSYIEPSASSACEMIAEILQYYDDDIKLKVNEADCIYAGIIVDTNNFVAKTGMRTFEAAAFLRRHGADVTRVRKSFREDMDTYKARAEAVRHAEAFMGRYAISVCPAQGLENPTVVGAQAANELLNIIGVKASFVLTDYKNKIYISARAIDEVNVQIIMERLGGGGHMNIAGAQLEGVTVDEAREKLKQVLTQMTEEGAI</sequence>
<feature type="binding site" evidence="2">
    <location>
        <position position="360"/>
    </location>
    <ligand>
        <name>Mn(2+)</name>
        <dbReference type="ChEBI" id="CHEBI:29035"/>
        <label>1</label>
    </ligand>
</feature>
<dbReference type="Proteomes" id="UP000886757">
    <property type="component" value="Unassembled WGS sequence"/>
</dbReference>
<dbReference type="EMBL" id="DVGK01000008">
    <property type="protein sequence ID" value="HIR12409.1"/>
    <property type="molecule type" value="Genomic_DNA"/>
</dbReference>
<feature type="domain" description="GGDEF" evidence="4">
    <location>
        <begin position="189"/>
        <end position="325"/>
    </location>
</feature>
<keyword evidence="2" id="KW-0479">Metal-binding</keyword>
<dbReference type="InterPro" id="IPR014528">
    <property type="entry name" value="GdpP/PdeA"/>
</dbReference>
<proteinExistence type="inferred from homology"/>
<dbReference type="AlphaFoldDB" id="A0A9D1AAJ8"/>
<dbReference type="InterPro" id="IPR001667">
    <property type="entry name" value="DDH_dom"/>
</dbReference>
<feature type="binding site" evidence="2">
    <location>
        <position position="364"/>
    </location>
    <ligand>
        <name>Mn(2+)</name>
        <dbReference type="ChEBI" id="CHEBI:29035"/>
        <label>1</label>
    </ligand>
</feature>
<keyword evidence="2" id="KW-0464">Manganese</keyword>
<comment type="caution">
    <text evidence="5">The sequence shown here is derived from an EMBL/GenBank/DDBJ whole genome shotgun (WGS) entry which is preliminary data.</text>
</comment>
<evidence type="ECO:0000313" key="5">
    <source>
        <dbReference type="EMBL" id="HIR12409.1"/>
    </source>
</evidence>
<reference evidence="5" key="1">
    <citation type="submission" date="2020-10" db="EMBL/GenBank/DDBJ databases">
        <authorList>
            <person name="Gilroy R."/>
        </authorList>
    </citation>
    <scope>NUCLEOTIDE SEQUENCE</scope>
    <source>
        <strain evidence="5">ChiSjej4B22-8148</strain>
    </source>
</reference>
<dbReference type="Gene3D" id="3.30.450.20">
    <property type="entry name" value="PAS domain"/>
    <property type="match status" value="1"/>
</dbReference>
<evidence type="ECO:0000259" key="4">
    <source>
        <dbReference type="PROSITE" id="PS50887"/>
    </source>
</evidence>
<dbReference type="Gene3D" id="3.90.1640.10">
    <property type="entry name" value="inorganic pyrophosphatase (n-terminal core)"/>
    <property type="match status" value="1"/>
</dbReference>
<keyword evidence="3" id="KW-1133">Transmembrane helix</keyword>
<dbReference type="EC" id="3.1.4.-" evidence="1"/>
<name>A0A9D1AAJ8_9FIRM</name>
<feature type="transmembrane region" description="Helical" evidence="3">
    <location>
        <begin position="5"/>
        <end position="25"/>
    </location>
</feature>
<dbReference type="InterPro" id="IPR038763">
    <property type="entry name" value="DHH_sf"/>
</dbReference>
<feature type="transmembrane region" description="Helical" evidence="3">
    <location>
        <begin position="31"/>
        <end position="50"/>
    </location>
</feature>
<dbReference type="GO" id="GO:0046872">
    <property type="term" value="F:metal ion binding"/>
    <property type="evidence" value="ECO:0007669"/>
    <property type="project" value="UniProtKB-KW"/>
</dbReference>
<comment type="function">
    <text evidence="1">Has phosphodiesterase (PDE) activity against cyclic-di-AMP (c-di-AMP).</text>
</comment>
<dbReference type="GO" id="GO:0016787">
    <property type="term" value="F:hydrolase activity"/>
    <property type="evidence" value="ECO:0007669"/>
    <property type="project" value="UniProtKB-UniRule"/>
</dbReference>
<protein>
    <recommendedName>
        <fullName evidence="1">Cyclic-di-AMP phosphodiesterase</fullName>
        <ecNumber evidence="1">3.1.4.-</ecNumber>
    </recommendedName>
</protein>
<dbReference type="InterPro" id="IPR000160">
    <property type="entry name" value="GGDEF_dom"/>
</dbReference>
<comment type="subcellular location">
    <subcellularLocation>
        <location evidence="1">Cell membrane</location>
    </subcellularLocation>
</comment>
<dbReference type="PANTHER" id="PTHR47618:SF2">
    <property type="entry name" value="CYCLIC-DI-AMP PHOSPHODIESTERASE GDPP"/>
    <property type="match status" value="1"/>
</dbReference>
<dbReference type="PANTHER" id="PTHR47618">
    <property type="entry name" value="BIFUNCTIONAL OLIGORIBONUCLEASE AND PAP PHOSPHATASE NRNA"/>
    <property type="match status" value="1"/>
</dbReference>
<keyword evidence="3" id="KW-0812">Transmembrane</keyword>
<dbReference type="InterPro" id="IPR051319">
    <property type="entry name" value="Oligoribo/pAp-PDE_c-di-AMP_PDE"/>
</dbReference>
<evidence type="ECO:0000256" key="3">
    <source>
        <dbReference type="SAM" id="Phobius"/>
    </source>
</evidence>
<dbReference type="Pfam" id="PF02272">
    <property type="entry name" value="DHHA1"/>
    <property type="match status" value="1"/>
</dbReference>
<feature type="binding site" evidence="2">
    <location>
        <position position="366"/>
    </location>
    <ligand>
        <name>Mn(2+)</name>
        <dbReference type="ChEBI" id="CHEBI:29035"/>
        <label>2</label>
    </ligand>
</feature>
<keyword evidence="1" id="KW-0378">Hydrolase</keyword>
<feature type="binding site" evidence="2">
    <location>
        <position position="513"/>
    </location>
    <ligand>
        <name>Mn(2+)</name>
        <dbReference type="ChEBI" id="CHEBI:29035"/>
        <label>2</label>
    </ligand>
</feature>
<reference evidence="5" key="2">
    <citation type="journal article" date="2021" name="PeerJ">
        <title>Extensive microbial diversity within the chicken gut microbiome revealed by metagenomics and culture.</title>
        <authorList>
            <person name="Gilroy R."/>
            <person name="Ravi A."/>
            <person name="Getino M."/>
            <person name="Pursley I."/>
            <person name="Horton D.L."/>
            <person name="Alikhan N.F."/>
            <person name="Baker D."/>
            <person name="Gharbi K."/>
            <person name="Hall N."/>
            <person name="Watson M."/>
            <person name="Adriaenssens E.M."/>
            <person name="Foster-Nyarko E."/>
            <person name="Jarju S."/>
            <person name="Secka A."/>
            <person name="Antonio M."/>
            <person name="Oren A."/>
            <person name="Chaudhuri R.R."/>
            <person name="La Ragione R."/>
            <person name="Hildebrand F."/>
            <person name="Pallen M.J."/>
        </authorList>
    </citation>
    <scope>NUCLEOTIDE SEQUENCE</scope>
    <source>
        <strain evidence="5">ChiSjej4B22-8148</strain>
    </source>
</reference>
<dbReference type="GO" id="GO:0005886">
    <property type="term" value="C:plasma membrane"/>
    <property type="evidence" value="ECO:0007669"/>
    <property type="project" value="UniProtKB-SubCell"/>
</dbReference>
<keyword evidence="1 3" id="KW-0472">Membrane</keyword>
<comment type="similarity">
    <text evidence="1">Belongs to the GdpP/PdeA phosphodiesterase family.</text>
</comment>
<keyword evidence="1" id="KW-1003">Cell membrane</keyword>
<dbReference type="PIRSF" id="PIRSF026583">
    <property type="entry name" value="YybT"/>
    <property type="match status" value="1"/>
</dbReference>